<keyword evidence="5" id="KW-0697">Rotamase</keyword>
<dbReference type="InterPro" id="IPR029000">
    <property type="entry name" value="Cyclophilin-like_dom_sf"/>
</dbReference>
<keyword evidence="12" id="KW-1185">Reference proteome</keyword>
<dbReference type="PROSITE" id="PS50072">
    <property type="entry name" value="CSA_PPIASE_2"/>
    <property type="match status" value="1"/>
</dbReference>
<dbReference type="GO" id="GO:0016018">
    <property type="term" value="F:cyclosporin A binding"/>
    <property type="evidence" value="ECO:0007669"/>
    <property type="project" value="TreeGrafter"/>
</dbReference>
<dbReference type="AlphaFoldDB" id="K0KR60"/>
<dbReference type="PRINTS" id="PR00153">
    <property type="entry name" value="CSAPPISMRASE"/>
</dbReference>
<dbReference type="SMART" id="SM00028">
    <property type="entry name" value="TPR"/>
    <property type="match status" value="2"/>
</dbReference>
<dbReference type="PROSITE" id="PS50005">
    <property type="entry name" value="TPR"/>
    <property type="match status" value="1"/>
</dbReference>
<keyword evidence="3" id="KW-0677">Repeat</keyword>
<dbReference type="EMBL" id="CAIF01000144">
    <property type="protein sequence ID" value="CCH44587.1"/>
    <property type="molecule type" value="Genomic_DNA"/>
</dbReference>
<comment type="catalytic activity">
    <reaction evidence="1">
        <text>[protein]-peptidylproline (omega=180) = [protein]-peptidylproline (omega=0)</text>
        <dbReference type="Rhea" id="RHEA:16237"/>
        <dbReference type="Rhea" id="RHEA-COMP:10747"/>
        <dbReference type="Rhea" id="RHEA-COMP:10748"/>
        <dbReference type="ChEBI" id="CHEBI:83833"/>
        <dbReference type="ChEBI" id="CHEBI:83834"/>
        <dbReference type="EC" id="5.2.1.8"/>
    </reaction>
</comment>
<dbReference type="GO" id="GO:0003755">
    <property type="term" value="F:peptidyl-prolyl cis-trans isomerase activity"/>
    <property type="evidence" value="ECO:0007669"/>
    <property type="project" value="UniProtKB-KW"/>
</dbReference>
<evidence type="ECO:0000256" key="6">
    <source>
        <dbReference type="ARBA" id="ARBA00023235"/>
    </source>
</evidence>
<dbReference type="FunFam" id="1.25.40.10:FF:000029">
    <property type="entry name" value="peptidyl-prolyl cis-trans isomerase D"/>
    <property type="match status" value="1"/>
</dbReference>
<name>K0KR60_WICCF</name>
<accession>K0KR60</accession>
<evidence type="ECO:0000313" key="11">
    <source>
        <dbReference type="EMBL" id="CCH44587.1"/>
    </source>
</evidence>
<dbReference type="InterPro" id="IPR019734">
    <property type="entry name" value="TPR_rpt"/>
</dbReference>
<dbReference type="FunCoup" id="K0KR60">
    <property type="interactions" value="1125"/>
</dbReference>
<evidence type="ECO:0000256" key="3">
    <source>
        <dbReference type="ARBA" id="ARBA00022737"/>
    </source>
</evidence>
<evidence type="ECO:0000256" key="5">
    <source>
        <dbReference type="ARBA" id="ARBA00023110"/>
    </source>
</evidence>
<dbReference type="PROSITE" id="PS00170">
    <property type="entry name" value="CSA_PPIASE_1"/>
    <property type="match status" value="1"/>
</dbReference>
<evidence type="ECO:0000259" key="10">
    <source>
        <dbReference type="PROSITE" id="PS50072"/>
    </source>
</evidence>
<dbReference type="eggNOG" id="KOG0546">
    <property type="taxonomic scope" value="Eukaryota"/>
</dbReference>
<gene>
    <name evidence="11" type="ORF">BN7_4154</name>
</gene>
<dbReference type="Gene3D" id="1.25.40.10">
    <property type="entry name" value="Tetratricopeptide repeat domain"/>
    <property type="match status" value="1"/>
</dbReference>
<dbReference type="PANTHER" id="PTHR11071">
    <property type="entry name" value="PEPTIDYL-PROLYL CIS-TRANS ISOMERASE"/>
    <property type="match status" value="1"/>
</dbReference>
<reference evidence="11 12" key="1">
    <citation type="journal article" date="2012" name="Eukaryot. Cell">
        <title>Draft genome sequence of Wickerhamomyces ciferrii NRRL Y-1031 F-60-10.</title>
        <authorList>
            <person name="Schneider J."/>
            <person name="Andrea H."/>
            <person name="Blom J."/>
            <person name="Jaenicke S."/>
            <person name="Ruckert C."/>
            <person name="Schorsch C."/>
            <person name="Szczepanowski R."/>
            <person name="Farwick M."/>
            <person name="Goesmann A."/>
            <person name="Puhler A."/>
            <person name="Schaffer S."/>
            <person name="Tauch A."/>
            <person name="Kohler T."/>
            <person name="Brinkrolf K."/>
        </authorList>
    </citation>
    <scope>NUCLEOTIDE SEQUENCE [LARGE SCALE GENOMIC DNA]</scope>
    <source>
        <strain evidence="12">ATCC 14091 / BCRC 22168 / CBS 111 / JCM 3599 / NBRC 0793 / NRRL Y-1031 F-60-10</strain>
    </source>
</reference>
<dbReference type="GO" id="GO:0051082">
    <property type="term" value="F:unfolded protein binding"/>
    <property type="evidence" value="ECO:0007669"/>
    <property type="project" value="UniProtKB-ARBA"/>
</dbReference>
<dbReference type="SUPFAM" id="SSF50891">
    <property type="entry name" value="Cyclophilin-like"/>
    <property type="match status" value="1"/>
</dbReference>
<dbReference type="Pfam" id="PF00160">
    <property type="entry name" value="Pro_isomerase"/>
    <property type="match status" value="1"/>
</dbReference>
<dbReference type="EC" id="5.2.1.8" evidence="2"/>
<dbReference type="GO" id="GO:0005737">
    <property type="term" value="C:cytoplasm"/>
    <property type="evidence" value="ECO:0007669"/>
    <property type="project" value="TreeGrafter"/>
</dbReference>
<dbReference type="InterPro" id="IPR011990">
    <property type="entry name" value="TPR-like_helical_dom_sf"/>
</dbReference>
<dbReference type="SUPFAM" id="SSF48452">
    <property type="entry name" value="TPR-like"/>
    <property type="match status" value="1"/>
</dbReference>
<evidence type="ECO:0000313" key="12">
    <source>
        <dbReference type="Proteomes" id="UP000009328"/>
    </source>
</evidence>
<protein>
    <recommendedName>
        <fullName evidence="7">Peptidyl-prolyl cis-trans isomerase D</fullName>
        <ecNumber evidence="2">5.2.1.8</ecNumber>
    </recommendedName>
    <alternativeName>
        <fullName evidence="8">Rotamase D</fullName>
    </alternativeName>
</protein>
<evidence type="ECO:0000256" key="2">
    <source>
        <dbReference type="ARBA" id="ARBA00013194"/>
    </source>
</evidence>
<dbReference type="GO" id="GO:0042026">
    <property type="term" value="P:protein refolding"/>
    <property type="evidence" value="ECO:0007669"/>
    <property type="project" value="UniProtKB-ARBA"/>
</dbReference>
<evidence type="ECO:0000256" key="9">
    <source>
        <dbReference type="PROSITE-ProRule" id="PRU00339"/>
    </source>
</evidence>
<dbReference type="HOGENOM" id="CLU_012062_37_0_1"/>
<dbReference type="InterPro" id="IPR020892">
    <property type="entry name" value="Cyclophilin-type_PPIase_CS"/>
</dbReference>
<evidence type="ECO:0000256" key="8">
    <source>
        <dbReference type="ARBA" id="ARBA00076602"/>
    </source>
</evidence>
<keyword evidence="4 9" id="KW-0802">TPR repeat</keyword>
<evidence type="ECO:0000256" key="4">
    <source>
        <dbReference type="ARBA" id="ARBA00022803"/>
    </source>
</evidence>
<dbReference type="FunFam" id="2.40.100.10:FF:000022">
    <property type="entry name" value="Peptidyl-prolyl cis-trans isomerase CYP95"/>
    <property type="match status" value="1"/>
</dbReference>
<dbReference type="STRING" id="1206466.K0KR60"/>
<evidence type="ECO:0000256" key="7">
    <source>
        <dbReference type="ARBA" id="ARBA00074451"/>
    </source>
</evidence>
<feature type="domain" description="PPIase cyclophilin-type" evidence="10">
    <location>
        <begin position="10"/>
        <end position="174"/>
    </location>
</feature>
<keyword evidence="6 11" id="KW-0413">Isomerase</keyword>
<organism evidence="11 12">
    <name type="scientific">Wickerhamomyces ciferrii (strain ATCC 14091 / BCRC 22168 / CBS 111 / JCM 3599 / NBRC 0793 / NRRL Y-1031 F-60-10)</name>
    <name type="common">Yeast</name>
    <name type="synonym">Pichia ciferrii</name>
    <dbReference type="NCBI Taxonomy" id="1206466"/>
    <lineage>
        <taxon>Eukaryota</taxon>
        <taxon>Fungi</taxon>
        <taxon>Dikarya</taxon>
        <taxon>Ascomycota</taxon>
        <taxon>Saccharomycotina</taxon>
        <taxon>Saccharomycetes</taxon>
        <taxon>Phaffomycetales</taxon>
        <taxon>Wickerhamomycetaceae</taxon>
        <taxon>Wickerhamomyces</taxon>
    </lineage>
</organism>
<dbReference type="Proteomes" id="UP000009328">
    <property type="component" value="Unassembled WGS sequence"/>
</dbReference>
<comment type="caution">
    <text evidence="11">The sequence shown here is derived from an EMBL/GenBank/DDBJ whole genome shotgun (WGS) entry which is preliminary data.</text>
</comment>
<dbReference type="InterPro" id="IPR002130">
    <property type="entry name" value="Cyclophilin-type_PPIase_dom"/>
</dbReference>
<feature type="repeat" description="TPR" evidence="9">
    <location>
        <begin position="311"/>
        <end position="344"/>
    </location>
</feature>
<dbReference type="PROSITE" id="PS50293">
    <property type="entry name" value="TPR_REGION"/>
    <property type="match status" value="1"/>
</dbReference>
<evidence type="ECO:0000256" key="1">
    <source>
        <dbReference type="ARBA" id="ARBA00000971"/>
    </source>
</evidence>
<proteinExistence type="predicted"/>
<sequence length="374" mass="41777">MSTESRPKVFFDISIGDEPKGRAIFELFNDIVPKTVENFRALTTGEKGTTESGIELSYKNSTFHRIIKNFMLQGGDFTNHNGTGGVSIYGEKFEDENFKLVHDKPFLLSMANAGPNTNGSQFFITTVPTPHLNGKHVVFGRLLQGKSLIRAMERTETDSGDKPLSPVKITDCGELPSDYVIEPAAPKQDDGTGDIYEEILADNDNIDVEDSKSVFKAINHLKEIGTTLFKSKDFEKSFEKYSKALSYLDDYFPEDLSSEDIEALNNLKISVNLNVALLGLKVKNFNKTIKSSTNVLELLESESKNDEKSQTKALYRRGVAYLNLKNEESALTDLEEALKISPNDGAIINSINDVKKIEKERIAKEKKAFSKMFK</sequence>
<dbReference type="CDD" id="cd01926">
    <property type="entry name" value="cyclophilin_ABH_like"/>
    <property type="match status" value="1"/>
</dbReference>
<dbReference type="Pfam" id="PF00515">
    <property type="entry name" value="TPR_1"/>
    <property type="match status" value="1"/>
</dbReference>
<dbReference type="InParanoid" id="K0KR60"/>
<dbReference type="Gene3D" id="2.40.100.10">
    <property type="entry name" value="Cyclophilin-like"/>
    <property type="match status" value="1"/>
</dbReference>
<dbReference type="PANTHER" id="PTHR11071:SF561">
    <property type="entry name" value="PEPTIDYL-PROLYL CIS-TRANS ISOMERASE D-RELATED"/>
    <property type="match status" value="1"/>
</dbReference>